<name>A0A8J8P4E8_HALGN</name>
<keyword evidence="2" id="KW-1133">Transmembrane helix</keyword>
<keyword evidence="2" id="KW-0472">Membrane</keyword>
<gene>
    <name evidence="3" type="ORF">FGO68_gene7653</name>
</gene>
<dbReference type="AlphaFoldDB" id="A0A8J8P4E8"/>
<comment type="caution">
    <text evidence="3">The sequence shown here is derived from an EMBL/GenBank/DDBJ whole genome shotgun (WGS) entry which is preliminary data.</text>
</comment>
<feature type="region of interest" description="Disordered" evidence="1">
    <location>
        <begin position="217"/>
        <end position="253"/>
    </location>
</feature>
<feature type="transmembrane region" description="Helical" evidence="2">
    <location>
        <begin position="270"/>
        <end position="290"/>
    </location>
</feature>
<organism evidence="3 4">
    <name type="scientific">Halteria grandinella</name>
    <dbReference type="NCBI Taxonomy" id="5974"/>
    <lineage>
        <taxon>Eukaryota</taxon>
        <taxon>Sar</taxon>
        <taxon>Alveolata</taxon>
        <taxon>Ciliophora</taxon>
        <taxon>Intramacronucleata</taxon>
        <taxon>Spirotrichea</taxon>
        <taxon>Stichotrichia</taxon>
        <taxon>Sporadotrichida</taxon>
        <taxon>Halteriidae</taxon>
        <taxon>Halteria</taxon>
    </lineage>
</organism>
<sequence length="376" mass="43250">MQFDVPLLNDSQALSSLESRQANLWRARFIQPQLAGNQVYPSSASDMLFSFDHDDLVVPKFERTTANQATGQHPVTITPMCTRQQQQNFLDDSGGVLIKNDDSSVDSLVLMNEREEREEQKGIRGGNMEILKTIDLDHNFRQLPQGQSSLISDQRRRSSQTERKQQSRYKDQDEMDNANTFMRNFHANFDLNQKSIILSQLIKSHQSSLIDKSHLTDTQPAQRHPAYQQPLPQPHKNLTPIQEERSSNIQGTVSAQVVKEREMVEGKKGMGAWFVVLMLLVLSLAVIAYLGSQNFKHQAQLASIQHAQLQHLEDVHTMKLSLQSCEHQHKTQTTELEVLRKVEKEYLEVKREMEDIARYMIDNYNRPDAKPYKAKQ</sequence>
<dbReference type="Proteomes" id="UP000785679">
    <property type="component" value="Unassembled WGS sequence"/>
</dbReference>
<evidence type="ECO:0000313" key="3">
    <source>
        <dbReference type="EMBL" id="TNV85845.1"/>
    </source>
</evidence>
<keyword evidence="4" id="KW-1185">Reference proteome</keyword>
<reference evidence="3" key="1">
    <citation type="submission" date="2019-06" db="EMBL/GenBank/DDBJ databases">
        <authorList>
            <person name="Zheng W."/>
        </authorList>
    </citation>
    <scope>NUCLEOTIDE SEQUENCE</scope>
    <source>
        <strain evidence="3">QDHG01</strain>
    </source>
</reference>
<keyword evidence="2" id="KW-0812">Transmembrane</keyword>
<dbReference type="EMBL" id="RRYP01001512">
    <property type="protein sequence ID" value="TNV85845.1"/>
    <property type="molecule type" value="Genomic_DNA"/>
</dbReference>
<evidence type="ECO:0000313" key="4">
    <source>
        <dbReference type="Proteomes" id="UP000785679"/>
    </source>
</evidence>
<feature type="compositionally biased region" description="Basic and acidic residues" evidence="1">
    <location>
        <begin position="153"/>
        <end position="172"/>
    </location>
</feature>
<accession>A0A8J8P4E8</accession>
<protein>
    <submittedName>
        <fullName evidence="3">Uncharacterized protein</fullName>
    </submittedName>
</protein>
<proteinExistence type="predicted"/>
<evidence type="ECO:0000256" key="1">
    <source>
        <dbReference type="SAM" id="MobiDB-lite"/>
    </source>
</evidence>
<evidence type="ECO:0000256" key="2">
    <source>
        <dbReference type="SAM" id="Phobius"/>
    </source>
</evidence>
<feature type="region of interest" description="Disordered" evidence="1">
    <location>
        <begin position="146"/>
        <end position="175"/>
    </location>
</feature>